<dbReference type="PANTHER" id="PTHR42979:SF1">
    <property type="entry name" value="3-ISOPROPYLMALATE DEHYDROGENASE"/>
    <property type="match status" value="1"/>
</dbReference>
<proteinExistence type="inferred from homology"/>
<evidence type="ECO:0000256" key="13">
    <source>
        <dbReference type="ARBA" id="ARBA00023027"/>
    </source>
</evidence>
<evidence type="ECO:0000256" key="9">
    <source>
        <dbReference type="ARBA" id="ARBA00022605"/>
    </source>
</evidence>
<dbReference type="InterPro" id="IPR019818">
    <property type="entry name" value="IsoCit/isopropylmalate_DH_CS"/>
</dbReference>
<dbReference type="HAMAP" id="MF_01033">
    <property type="entry name" value="LeuB_type1"/>
    <property type="match status" value="1"/>
</dbReference>
<evidence type="ECO:0000313" key="21">
    <source>
        <dbReference type="Proteomes" id="UP000257706"/>
    </source>
</evidence>
<dbReference type="GeneID" id="97244060"/>
<dbReference type="SUPFAM" id="SSF53659">
    <property type="entry name" value="Isocitrate/Isopropylmalate dehydrogenase-like"/>
    <property type="match status" value="1"/>
</dbReference>
<dbReference type="Gene3D" id="3.40.718.10">
    <property type="entry name" value="Isopropylmalate Dehydrogenase"/>
    <property type="match status" value="1"/>
</dbReference>
<evidence type="ECO:0000313" key="19">
    <source>
        <dbReference type="EMBL" id="KYO49304.1"/>
    </source>
</evidence>
<feature type="binding site" evidence="15">
    <location>
        <begin position="78"/>
        <end position="91"/>
    </location>
    <ligand>
        <name>NAD(+)</name>
        <dbReference type="ChEBI" id="CHEBI:57540"/>
    </ligand>
</feature>
<feature type="binding site" evidence="15">
    <location>
        <begin position="290"/>
        <end position="302"/>
    </location>
    <ligand>
        <name>NAD(+)</name>
        <dbReference type="ChEBI" id="CHEBI:57540"/>
    </ligand>
</feature>
<evidence type="ECO:0000256" key="2">
    <source>
        <dbReference type="ARBA" id="ARBA00001936"/>
    </source>
</evidence>
<dbReference type="Proteomes" id="UP000075787">
    <property type="component" value="Unassembled WGS sequence"/>
</dbReference>
<feature type="domain" description="Isopropylmalate dehydrogenase-like" evidence="17">
    <location>
        <begin position="6"/>
        <end position="361"/>
    </location>
</feature>
<comment type="cofactor">
    <cofactor evidence="15 16">
        <name>Mg(2+)</name>
        <dbReference type="ChEBI" id="CHEBI:18420"/>
    </cofactor>
    <cofactor evidence="15 16">
        <name>Mn(2+)</name>
        <dbReference type="ChEBI" id="CHEBI:29035"/>
    </cofactor>
    <text evidence="15 16">Binds 1 Mg(2+) or Mn(2+) ion per subunit.</text>
</comment>
<dbReference type="InterPro" id="IPR004429">
    <property type="entry name" value="Isopropylmalate_DH"/>
</dbReference>
<comment type="caution">
    <text evidence="19">The sequence shown here is derived from an EMBL/GenBank/DDBJ whole genome shotgun (WGS) entry which is preliminary data.</text>
</comment>
<evidence type="ECO:0000256" key="1">
    <source>
        <dbReference type="ARBA" id="ARBA00000624"/>
    </source>
</evidence>
<sequence length="369" mass="40068">MAANKKLLILPGDGIGPEVMGEVRRIIGWFEKARGLSFDIAEDLVGGAAIDAYGTPLADKTLDLAMGADAVLLGAVGGPKWEPLPFEIRPERGLLKLRKEMQLYANLRPAIVFDELADASTLKREVVAGLDILIIRELTGDLYFGTPRGVETLPDGTRRGINTMVYTSPEVRRVAKIAFDLARKRGSKVCSVDKANVVETTEMWREEVIKLHGEGYEDIQLSHMYVDNAAMQLVRNPKQFDVIVTGNIFGDILSDEAAMLTGSLGMLPSASLGDPDETGRRRALYEPVHGSAPDIAGQGIANPLATVLSFAMMLRYSFDLDEAANQVEQSVRNVLARGLRTGDIMQPGMTRVSTQAMGEAIVEELAKLG</sequence>
<dbReference type="GO" id="GO:0009098">
    <property type="term" value="P:L-leucine biosynthetic process"/>
    <property type="evidence" value="ECO:0007669"/>
    <property type="project" value="UniProtKB-UniRule"/>
</dbReference>
<evidence type="ECO:0000256" key="15">
    <source>
        <dbReference type="HAMAP-Rule" id="MF_01033"/>
    </source>
</evidence>
<feature type="binding site" evidence="15">
    <location>
        <position position="136"/>
    </location>
    <ligand>
        <name>substrate</name>
    </ligand>
</feature>
<dbReference type="RefSeq" id="WP_062770502.1">
    <property type="nucleotide sequence ID" value="NZ_CP121034.1"/>
</dbReference>
<organism evidence="19 20">
    <name type="scientific">Tistrella mobilis</name>
    <dbReference type="NCBI Taxonomy" id="171437"/>
    <lineage>
        <taxon>Bacteria</taxon>
        <taxon>Pseudomonadati</taxon>
        <taxon>Pseudomonadota</taxon>
        <taxon>Alphaproteobacteria</taxon>
        <taxon>Geminicoccales</taxon>
        <taxon>Geminicoccaceae</taxon>
        <taxon>Tistrella</taxon>
    </lineage>
</organism>
<feature type="binding site" evidence="15">
    <location>
        <position position="227"/>
    </location>
    <ligand>
        <name>substrate</name>
    </ligand>
</feature>
<keyword evidence="11 15" id="KW-0460">Magnesium</keyword>
<evidence type="ECO:0000313" key="18">
    <source>
        <dbReference type="EMBL" id="HAE46843.1"/>
    </source>
</evidence>
<dbReference type="OrthoDB" id="9767905at2"/>
<dbReference type="Pfam" id="PF00180">
    <property type="entry name" value="Iso_dh"/>
    <property type="match status" value="1"/>
</dbReference>
<comment type="function">
    <text evidence="15 16">Catalyzes the oxidation of 3-carboxy-2-hydroxy-4-methylpentanoate (3-isopropylmalate) to 3-carboxy-4-methyl-2-oxopentanoate. The product decarboxylates to 4-methyl-2 oxopentanoate.</text>
</comment>
<name>A0A162JJ75_9PROT</name>
<evidence type="ECO:0000256" key="3">
    <source>
        <dbReference type="ARBA" id="ARBA00004496"/>
    </source>
</evidence>
<dbReference type="GO" id="GO:0051287">
    <property type="term" value="F:NAD binding"/>
    <property type="evidence" value="ECO:0007669"/>
    <property type="project" value="InterPro"/>
</dbReference>
<dbReference type="AlphaFoldDB" id="A0A162JJ75"/>
<keyword evidence="8 15" id="KW-0963">Cytoplasm</keyword>
<dbReference type="EC" id="1.1.1.85" evidence="15"/>
<dbReference type="FunFam" id="3.40.718.10:FF:000028">
    <property type="entry name" value="3-isopropylmalate dehydrogenase"/>
    <property type="match status" value="1"/>
</dbReference>
<keyword evidence="12 15" id="KW-0560">Oxidoreductase</keyword>
<dbReference type="GO" id="GO:0005829">
    <property type="term" value="C:cytosol"/>
    <property type="evidence" value="ECO:0007669"/>
    <property type="project" value="TreeGrafter"/>
</dbReference>
<dbReference type="NCBIfam" id="TIGR00169">
    <property type="entry name" value="leuB"/>
    <property type="match status" value="1"/>
</dbReference>
<protein>
    <recommendedName>
        <fullName evidence="15">3-isopropylmalate dehydrogenase</fullName>
        <ecNumber evidence="15">1.1.1.85</ecNumber>
    </recommendedName>
    <alternativeName>
        <fullName evidence="15">3-IPM-DH</fullName>
    </alternativeName>
    <alternativeName>
        <fullName evidence="15">Beta-IPM dehydrogenase</fullName>
        <shortName evidence="15">IMDH</shortName>
    </alternativeName>
</protein>
<evidence type="ECO:0000256" key="14">
    <source>
        <dbReference type="ARBA" id="ARBA00023304"/>
    </source>
</evidence>
<dbReference type="PANTHER" id="PTHR42979">
    <property type="entry name" value="3-ISOPROPYLMALATE DEHYDROGENASE"/>
    <property type="match status" value="1"/>
</dbReference>
<evidence type="ECO:0000313" key="20">
    <source>
        <dbReference type="Proteomes" id="UP000075787"/>
    </source>
</evidence>
<feature type="site" description="Important for catalysis" evidence="15">
    <location>
        <position position="194"/>
    </location>
</feature>
<comment type="pathway">
    <text evidence="4 15 16">Amino-acid biosynthesis; L-leucine biosynthesis; L-leucine from 3-methyl-2-oxobutanoate: step 3/4.</text>
</comment>
<comment type="cofactor">
    <cofactor evidence="2">
        <name>Mn(2+)</name>
        <dbReference type="ChEBI" id="CHEBI:29035"/>
    </cofactor>
</comment>
<comment type="catalytic activity">
    <reaction evidence="1 15 16">
        <text>(2R,3S)-3-isopropylmalate + NAD(+) = 4-methyl-2-oxopentanoate + CO2 + NADH</text>
        <dbReference type="Rhea" id="RHEA:32271"/>
        <dbReference type="ChEBI" id="CHEBI:16526"/>
        <dbReference type="ChEBI" id="CHEBI:17865"/>
        <dbReference type="ChEBI" id="CHEBI:35121"/>
        <dbReference type="ChEBI" id="CHEBI:57540"/>
        <dbReference type="ChEBI" id="CHEBI:57945"/>
        <dbReference type="EC" id="1.1.1.85"/>
    </reaction>
</comment>
<gene>
    <name evidence="15 18" type="primary">leuB</name>
    <name evidence="19" type="ORF">AUP44_18055</name>
    <name evidence="18" type="ORF">DCK97_05430</name>
</gene>
<dbReference type="GO" id="GO:0003862">
    <property type="term" value="F:3-isopropylmalate dehydrogenase activity"/>
    <property type="evidence" value="ECO:0007669"/>
    <property type="project" value="UniProtKB-UniRule"/>
</dbReference>
<keyword evidence="15" id="KW-0464">Manganese</keyword>
<feature type="binding site" evidence="15">
    <location>
        <position position="108"/>
    </location>
    <ligand>
        <name>substrate</name>
    </ligand>
</feature>
<keyword evidence="9 15" id="KW-0028">Amino-acid biosynthesis</keyword>
<dbReference type="EMBL" id="LPZR01000229">
    <property type="protein sequence ID" value="KYO49304.1"/>
    <property type="molecule type" value="Genomic_DNA"/>
</dbReference>
<keyword evidence="10 15" id="KW-0479">Metal-binding</keyword>
<evidence type="ECO:0000259" key="17">
    <source>
        <dbReference type="SMART" id="SM01329"/>
    </source>
</evidence>
<evidence type="ECO:0000256" key="8">
    <source>
        <dbReference type="ARBA" id="ARBA00022490"/>
    </source>
</evidence>
<reference evidence="19 20" key="1">
    <citation type="submission" date="2015-12" db="EMBL/GenBank/DDBJ databases">
        <title>Genome sequence of Tistrella mobilis MCCC 1A02139.</title>
        <authorList>
            <person name="Lu L."/>
            <person name="Lai Q."/>
            <person name="Shao Z."/>
            <person name="Qian P."/>
        </authorList>
    </citation>
    <scope>NUCLEOTIDE SEQUENCE [LARGE SCALE GENOMIC DNA]</scope>
    <source>
        <strain evidence="19 20">MCCC 1A02139</strain>
    </source>
</reference>
<comment type="similarity">
    <text evidence="5 15">Belongs to the isocitrate and isopropylmalate dehydrogenases family. LeuB type 1 subfamily.</text>
</comment>
<dbReference type="Proteomes" id="UP000257706">
    <property type="component" value="Unassembled WGS sequence"/>
</dbReference>
<dbReference type="UniPathway" id="UPA00048">
    <property type="reaction ID" value="UER00072"/>
</dbReference>
<keyword evidence="7 15" id="KW-0432">Leucine biosynthesis</keyword>
<accession>A0A162JJ75</accession>
<comment type="subunit">
    <text evidence="6 15 16">Homodimer.</text>
</comment>
<keyword evidence="13 15" id="KW-0520">NAD</keyword>
<feature type="binding site" evidence="15">
    <location>
        <position position="98"/>
    </location>
    <ligand>
        <name>substrate</name>
    </ligand>
</feature>
<evidence type="ECO:0000256" key="7">
    <source>
        <dbReference type="ARBA" id="ARBA00022430"/>
    </source>
</evidence>
<feature type="binding site" evidence="15">
    <location>
        <position position="255"/>
    </location>
    <ligand>
        <name>Mg(2+)</name>
        <dbReference type="ChEBI" id="CHEBI:18420"/>
    </ligand>
</feature>
<evidence type="ECO:0000256" key="5">
    <source>
        <dbReference type="ARBA" id="ARBA00008319"/>
    </source>
</evidence>
<evidence type="ECO:0000256" key="16">
    <source>
        <dbReference type="RuleBase" id="RU004445"/>
    </source>
</evidence>
<keyword evidence="14 15" id="KW-0100">Branched-chain amino acid biosynthesis</keyword>
<evidence type="ECO:0000256" key="11">
    <source>
        <dbReference type="ARBA" id="ARBA00022842"/>
    </source>
</evidence>
<feature type="site" description="Important for catalysis" evidence="15">
    <location>
        <position position="143"/>
    </location>
</feature>
<evidence type="ECO:0000256" key="12">
    <source>
        <dbReference type="ARBA" id="ARBA00023002"/>
    </source>
</evidence>
<evidence type="ECO:0000256" key="6">
    <source>
        <dbReference type="ARBA" id="ARBA00011738"/>
    </source>
</evidence>
<comment type="subcellular location">
    <subcellularLocation>
        <location evidence="3 15">Cytoplasm</location>
    </subcellularLocation>
</comment>
<dbReference type="SMART" id="SM01329">
    <property type="entry name" value="Iso_dh"/>
    <property type="match status" value="1"/>
</dbReference>
<reference evidence="18 21" key="2">
    <citation type="journal article" date="2018" name="Nat. Biotechnol.">
        <title>A standardized bacterial taxonomy based on genome phylogeny substantially revises the tree of life.</title>
        <authorList>
            <person name="Parks D.H."/>
            <person name="Chuvochina M."/>
            <person name="Waite D.W."/>
            <person name="Rinke C."/>
            <person name="Skarshewski A."/>
            <person name="Chaumeil P.A."/>
            <person name="Hugenholtz P."/>
        </authorList>
    </citation>
    <scope>NUCLEOTIDE SEQUENCE [LARGE SCALE GENOMIC DNA]</scope>
    <source>
        <strain evidence="18">UBA8739</strain>
    </source>
</reference>
<dbReference type="EMBL" id="DMAI01000087">
    <property type="protein sequence ID" value="HAE46843.1"/>
    <property type="molecule type" value="Genomic_DNA"/>
</dbReference>
<dbReference type="GO" id="GO:0000287">
    <property type="term" value="F:magnesium ion binding"/>
    <property type="evidence" value="ECO:0007669"/>
    <property type="project" value="InterPro"/>
</dbReference>
<evidence type="ECO:0000256" key="10">
    <source>
        <dbReference type="ARBA" id="ARBA00022723"/>
    </source>
</evidence>
<evidence type="ECO:0000256" key="4">
    <source>
        <dbReference type="ARBA" id="ARBA00004762"/>
    </source>
</evidence>
<feature type="binding site" evidence="15">
    <location>
        <position position="227"/>
    </location>
    <ligand>
        <name>Mg(2+)</name>
        <dbReference type="ChEBI" id="CHEBI:18420"/>
    </ligand>
</feature>
<dbReference type="InterPro" id="IPR024084">
    <property type="entry name" value="IsoPropMal-DH-like_dom"/>
</dbReference>
<dbReference type="PROSITE" id="PS00470">
    <property type="entry name" value="IDH_IMDH"/>
    <property type="match status" value="1"/>
</dbReference>
<feature type="binding site" evidence="15">
    <location>
        <position position="251"/>
    </location>
    <ligand>
        <name>Mg(2+)</name>
        <dbReference type="ChEBI" id="CHEBI:18420"/>
    </ligand>
</feature>